<evidence type="ECO:0000313" key="3">
    <source>
        <dbReference type="Proteomes" id="UP000694426"/>
    </source>
</evidence>
<proteinExistence type="predicted"/>
<reference evidence="2" key="2">
    <citation type="submission" date="2025-09" db="UniProtKB">
        <authorList>
            <consortium name="Ensembl"/>
        </authorList>
    </citation>
    <scope>IDENTIFICATION</scope>
</reference>
<organism evidence="2 3">
    <name type="scientific">Anser brachyrhynchus</name>
    <name type="common">Pink-footed goose</name>
    <dbReference type="NCBI Taxonomy" id="132585"/>
    <lineage>
        <taxon>Eukaryota</taxon>
        <taxon>Metazoa</taxon>
        <taxon>Chordata</taxon>
        <taxon>Craniata</taxon>
        <taxon>Vertebrata</taxon>
        <taxon>Euteleostomi</taxon>
        <taxon>Archelosauria</taxon>
        <taxon>Archosauria</taxon>
        <taxon>Dinosauria</taxon>
        <taxon>Saurischia</taxon>
        <taxon>Theropoda</taxon>
        <taxon>Coelurosauria</taxon>
        <taxon>Aves</taxon>
        <taxon>Neognathae</taxon>
        <taxon>Galloanserae</taxon>
        <taxon>Anseriformes</taxon>
        <taxon>Anatidae</taxon>
        <taxon>Anserinae</taxon>
        <taxon>Anser</taxon>
    </lineage>
</organism>
<dbReference type="AlphaFoldDB" id="A0A8B9IBH1"/>
<accession>A0A8B9IBH1</accession>
<feature type="compositionally biased region" description="Gly residues" evidence="1">
    <location>
        <begin position="35"/>
        <end position="44"/>
    </location>
</feature>
<dbReference type="Proteomes" id="UP000694426">
    <property type="component" value="Unplaced"/>
</dbReference>
<dbReference type="Ensembl" id="ENSABRT00000033360.1">
    <property type="protein sequence ID" value="ENSABRP00000023785.1"/>
    <property type="gene ID" value="ENSABRG00000019987.1"/>
</dbReference>
<evidence type="ECO:0000256" key="1">
    <source>
        <dbReference type="SAM" id="MobiDB-lite"/>
    </source>
</evidence>
<sequence length="79" mass="8008">HFEATFGRRGAPSPRGALPVPGSPALLQPRAAGRGRPGGSGTGPGPGPGPSRRRPAPQPGPATAPLDDTRFMIAGTNWY</sequence>
<name>A0A8B9IBH1_9AVES</name>
<evidence type="ECO:0000313" key="2">
    <source>
        <dbReference type="Ensembl" id="ENSABRP00000023785.1"/>
    </source>
</evidence>
<feature type="region of interest" description="Disordered" evidence="1">
    <location>
        <begin position="1"/>
        <end position="79"/>
    </location>
</feature>
<protein>
    <submittedName>
        <fullName evidence="2">Uncharacterized protein</fullName>
    </submittedName>
</protein>
<reference evidence="2" key="1">
    <citation type="submission" date="2025-08" db="UniProtKB">
        <authorList>
            <consortium name="Ensembl"/>
        </authorList>
    </citation>
    <scope>IDENTIFICATION</scope>
</reference>
<keyword evidence="3" id="KW-1185">Reference proteome</keyword>